<evidence type="ECO:0000313" key="4">
    <source>
        <dbReference type="Proteomes" id="UP000521676"/>
    </source>
</evidence>
<name>A0A8T7M9M5_9CHLR</name>
<dbReference type="EMBL" id="CP128400">
    <property type="protein sequence ID" value="WJW68634.1"/>
    <property type="molecule type" value="Genomic_DNA"/>
</dbReference>
<feature type="compositionally biased region" description="Acidic residues" evidence="1">
    <location>
        <begin position="120"/>
        <end position="137"/>
    </location>
</feature>
<keyword evidence="5" id="KW-1185">Reference proteome</keyword>
<protein>
    <submittedName>
        <fullName evidence="2">Uncharacterized protein</fullName>
    </submittedName>
</protein>
<reference evidence="3" key="2">
    <citation type="journal article" date="2024" name="Nature">
        <title>Anoxygenic phototroph of the Chloroflexota uses a type I reaction centre.</title>
        <authorList>
            <person name="Tsuji J.M."/>
            <person name="Shaw N.A."/>
            <person name="Nagashima S."/>
            <person name="Venkiteswaran J.J."/>
            <person name="Schiff S.L."/>
            <person name="Watanabe T."/>
            <person name="Fukui M."/>
            <person name="Hanada S."/>
            <person name="Tank M."/>
            <person name="Neufeld J.D."/>
        </authorList>
    </citation>
    <scope>NUCLEOTIDE SEQUENCE</scope>
    <source>
        <strain evidence="3">L227-S17</strain>
    </source>
</reference>
<dbReference type="EMBL" id="JACATZ010000003">
    <property type="protein sequence ID" value="NWJ48703.1"/>
    <property type="molecule type" value="Genomic_DNA"/>
</dbReference>
<evidence type="ECO:0000256" key="1">
    <source>
        <dbReference type="SAM" id="MobiDB-lite"/>
    </source>
</evidence>
<dbReference type="Proteomes" id="UP001431572">
    <property type="component" value="Chromosome 2"/>
</dbReference>
<reference evidence="2 4" key="1">
    <citation type="submission" date="2020-06" db="EMBL/GenBank/DDBJ databases">
        <title>Anoxygenic phototrophic Chloroflexota member uses a Type I reaction center.</title>
        <authorList>
            <person name="Tsuji J.M."/>
            <person name="Shaw N.A."/>
            <person name="Nagashima S."/>
            <person name="Venkiteswaran J."/>
            <person name="Schiff S.L."/>
            <person name="Hanada S."/>
            <person name="Tank M."/>
            <person name="Neufeld J.D."/>
        </authorList>
    </citation>
    <scope>NUCLEOTIDE SEQUENCE [LARGE SCALE GENOMIC DNA]</scope>
    <source>
        <strain evidence="2">L227-S17</strain>
    </source>
</reference>
<feature type="region of interest" description="Disordered" evidence="1">
    <location>
        <begin position="118"/>
        <end position="137"/>
    </location>
</feature>
<organism evidence="2 4">
    <name type="scientific">Candidatus Chlorohelix allophototropha</name>
    <dbReference type="NCBI Taxonomy" id="3003348"/>
    <lineage>
        <taxon>Bacteria</taxon>
        <taxon>Bacillati</taxon>
        <taxon>Chloroflexota</taxon>
        <taxon>Chloroflexia</taxon>
        <taxon>Candidatus Chloroheliales</taxon>
        <taxon>Candidatus Chloroheliaceae</taxon>
        <taxon>Candidatus Chlorohelix</taxon>
    </lineage>
</organism>
<gene>
    <name evidence="2" type="ORF">HXX08_22820</name>
    <name evidence="3" type="ORF">OZ401_004248</name>
</gene>
<proteinExistence type="predicted"/>
<sequence length="137" mass="15510">MARRCAREGCKAWAKRGGELCASHQIAPVPKQHESSGLYEQILTEEELEQLGQVTQGELYGLDREIRVTMVAFARLFREGRFKDATMVAIYKARLLEARQHLLESGKGELASELETWLADFEDQPEKEGEDGNEGDR</sequence>
<evidence type="ECO:0000313" key="5">
    <source>
        <dbReference type="Proteomes" id="UP001431572"/>
    </source>
</evidence>
<dbReference type="RefSeq" id="WP_341470539.1">
    <property type="nucleotide sequence ID" value="NZ_CP128400.1"/>
</dbReference>
<dbReference type="Proteomes" id="UP000521676">
    <property type="component" value="Unassembled WGS sequence"/>
</dbReference>
<evidence type="ECO:0000313" key="3">
    <source>
        <dbReference type="EMBL" id="WJW68634.1"/>
    </source>
</evidence>
<dbReference type="AlphaFoldDB" id="A0A8T7M9M5"/>
<accession>A0A8T7M9M5</accession>
<evidence type="ECO:0000313" key="2">
    <source>
        <dbReference type="EMBL" id="NWJ48703.1"/>
    </source>
</evidence>